<dbReference type="Gene3D" id="1.20.58.480">
    <property type="match status" value="1"/>
</dbReference>
<gene>
    <name evidence="1" type="primary">kynA</name>
    <name evidence="2" type="ORF">DB32_000632</name>
</gene>
<dbReference type="PANTHER" id="PTHR10138:SF0">
    <property type="entry name" value="TRYPTOPHAN 2,3-DIOXYGENASE"/>
    <property type="match status" value="1"/>
</dbReference>
<keyword evidence="1" id="KW-0408">Iron</keyword>
<dbReference type="AlphaFoldDB" id="A0A0F6VZJ2"/>
<dbReference type="UniPathway" id="UPA00333">
    <property type="reaction ID" value="UER00453"/>
</dbReference>
<feature type="binding site" description="axial binding residue" evidence="1">
    <location>
        <position position="318"/>
    </location>
    <ligand>
        <name>heme</name>
        <dbReference type="ChEBI" id="CHEBI:30413"/>
    </ligand>
    <ligandPart>
        <name>Fe</name>
        <dbReference type="ChEBI" id="CHEBI:18248"/>
    </ligandPart>
</feature>
<evidence type="ECO:0000256" key="1">
    <source>
        <dbReference type="HAMAP-Rule" id="MF_01972"/>
    </source>
</evidence>
<reference evidence="2 3" key="1">
    <citation type="submission" date="2015-03" db="EMBL/GenBank/DDBJ databases">
        <title>Genome assembly of Sandaracinus amylolyticus DSM 53668.</title>
        <authorList>
            <person name="Sharma G."/>
            <person name="Subramanian S."/>
        </authorList>
    </citation>
    <scope>NUCLEOTIDE SEQUENCE [LARGE SCALE GENOMIC DNA]</scope>
    <source>
        <strain evidence="2 3">DSM 53668</strain>
    </source>
</reference>
<protein>
    <recommendedName>
        <fullName evidence="1">Tryptophan 2,3-dioxygenase</fullName>
        <shortName evidence="1">TDO</shortName>
        <ecNumber evidence="1">1.13.11.11</ecNumber>
    </recommendedName>
    <alternativeName>
        <fullName evidence="1">Tryptamin 2,3-dioxygenase</fullName>
    </alternativeName>
    <alternativeName>
        <fullName evidence="1">Tryptophan oxygenase</fullName>
        <shortName evidence="1">TO</shortName>
        <shortName evidence="1">TRPO</shortName>
    </alternativeName>
    <alternativeName>
        <fullName evidence="1">Tryptophan pyrrolase</fullName>
    </alternativeName>
    <alternativeName>
        <fullName evidence="1">Tryptophanase</fullName>
    </alternativeName>
</protein>
<feature type="binding site" evidence="1">
    <location>
        <position position="116"/>
    </location>
    <ligand>
        <name>substrate</name>
    </ligand>
</feature>
<feature type="binding site" evidence="1">
    <location>
        <begin position="49"/>
        <end position="53"/>
    </location>
    <ligand>
        <name>substrate</name>
    </ligand>
</feature>
<dbReference type="HAMAP" id="MF_01972">
    <property type="entry name" value="T23O"/>
    <property type="match status" value="1"/>
</dbReference>
<feature type="binding site" evidence="1">
    <location>
        <position position="120"/>
    </location>
    <ligand>
        <name>substrate</name>
    </ligand>
</feature>
<dbReference type="EC" id="1.13.11.11" evidence="1"/>
<comment type="similarity">
    <text evidence="1">Belongs to the tryptophan 2,3-dioxygenase family.</text>
</comment>
<comment type="function">
    <text evidence="1">Heme-dependent dioxygenase that catalyzes the oxidative cleavage of the L-tryptophan (L-Trp) pyrrole ring and converts L-tryptophan to N-formyl-L-kynurenine. Catalyzes the oxidative cleavage of the indole moiety.</text>
</comment>
<dbReference type="Gene3D" id="1.10.287.3810">
    <property type="match status" value="1"/>
</dbReference>
<dbReference type="GO" id="GO:0004833">
    <property type="term" value="F:L-tryptophan 2,3-dioxygenase activity"/>
    <property type="evidence" value="ECO:0007669"/>
    <property type="project" value="UniProtKB-UniRule"/>
</dbReference>
<keyword evidence="1" id="KW-0349">Heme</keyword>
<keyword evidence="1" id="KW-0479">Metal-binding</keyword>
<comment type="subunit">
    <text evidence="1">Homotetramer.</text>
</comment>
<dbReference type="GO" id="GO:0046872">
    <property type="term" value="F:metal ion binding"/>
    <property type="evidence" value="ECO:0007669"/>
    <property type="project" value="UniProtKB-KW"/>
</dbReference>
<dbReference type="GO" id="GO:0019442">
    <property type="term" value="P:L-tryptophan catabolic process to acetyl-CoA"/>
    <property type="evidence" value="ECO:0007669"/>
    <property type="project" value="TreeGrafter"/>
</dbReference>
<dbReference type="GO" id="GO:0020037">
    <property type="term" value="F:heme binding"/>
    <property type="evidence" value="ECO:0007669"/>
    <property type="project" value="UniProtKB-UniRule"/>
</dbReference>
<keyword evidence="1" id="KW-0560">Oxidoreductase</keyword>
<dbReference type="GO" id="GO:0019441">
    <property type="term" value="P:L-tryptophan catabolic process to kynurenine"/>
    <property type="evidence" value="ECO:0007669"/>
    <property type="project" value="UniProtKB-UniRule"/>
</dbReference>
<keyword evidence="1 2" id="KW-0223">Dioxygenase</keyword>
<sequence length="382" mass="43325">MRGRAWQVSVDMARKATTYWDYIKVEEITSLQGGLEESDAGLSNDEVLFITVHQIDELWLKLALRELVSVRGLFAQERVPEQSLASAVRGLRRMALLFHHIAQHFALMETMTTRDYLAFRDKLSPASGFQSAQLREIEILMGLRDSDRIALGHEHGYMQALRAPDGSESAASRRVSARLADRPTLREALDEWLFRTPIQGSTPDRAGDAETVKRFVEQYLEAHAGEVRRAQELAMHDALTPHDAERLRARYEKEVGGARAFLEAVDAPEEERARRARVRAALMFIESYRELPLLAWPREVIDAIVAIEQAFVIFRQRHARMVERVIGRRTGTGGSAGVDYLDQTALRYRIFHDVWAVRTLLIRAQALPPVETPDAYTLGVGQ</sequence>
<evidence type="ECO:0000313" key="3">
    <source>
        <dbReference type="Proteomes" id="UP000034883"/>
    </source>
</evidence>
<name>A0A0F6VZJ2_9BACT</name>
<dbReference type="Proteomes" id="UP000034883">
    <property type="component" value="Chromosome"/>
</dbReference>
<dbReference type="InterPro" id="IPR004981">
    <property type="entry name" value="Trp_2_3_dOase"/>
</dbReference>
<comment type="pathway">
    <text evidence="1">Amino-acid degradation; L-tryptophan degradation via kynurenine pathway; L-kynurenine from L-tryptophan: step 1/2.</text>
</comment>
<dbReference type="STRING" id="927083.DB32_000632"/>
<feature type="binding site" evidence="1">
    <location>
        <position position="332"/>
    </location>
    <ligand>
        <name>substrate</name>
    </ligand>
</feature>
<comment type="catalytic activity">
    <reaction evidence="1">
        <text>L-tryptophan + O2 = N-formyl-L-kynurenine</text>
        <dbReference type="Rhea" id="RHEA:24536"/>
        <dbReference type="ChEBI" id="CHEBI:15379"/>
        <dbReference type="ChEBI" id="CHEBI:57912"/>
        <dbReference type="ChEBI" id="CHEBI:58629"/>
        <dbReference type="EC" id="1.13.11.11"/>
    </reaction>
</comment>
<dbReference type="Pfam" id="PF03301">
    <property type="entry name" value="Trp_dioxygenase"/>
    <property type="match status" value="1"/>
</dbReference>
<dbReference type="InterPro" id="IPR037217">
    <property type="entry name" value="Trp/Indoleamine_2_3_dOase-like"/>
</dbReference>
<dbReference type="SUPFAM" id="SSF140959">
    <property type="entry name" value="Indolic compounds 2,3-dioxygenase-like"/>
    <property type="match status" value="1"/>
</dbReference>
<dbReference type="EMBL" id="CP011125">
    <property type="protein sequence ID" value="AKF03483.1"/>
    <property type="molecule type" value="Genomic_DNA"/>
</dbReference>
<proteinExistence type="inferred from homology"/>
<keyword evidence="1" id="KW-0823">Tryptophan catabolism</keyword>
<keyword evidence="3" id="KW-1185">Reference proteome</keyword>
<accession>A0A0F6VZJ2</accession>
<organism evidence="2 3">
    <name type="scientific">Sandaracinus amylolyticus</name>
    <dbReference type="NCBI Taxonomy" id="927083"/>
    <lineage>
        <taxon>Bacteria</taxon>
        <taxon>Pseudomonadati</taxon>
        <taxon>Myxococcota</taxon>
        <taxon>Polyangia</taxon>
        <taxon>Polyangiales</taxon>
        <taxon>Sandaracinaceae</taxon>
        <taxon>Sandaracinus</taxon>
    </lineage>
</organism>
<comment type="cofactor">
    <cofactor evidence="1">
        <name>heme</name>
        <dbReference type="ChEBI" id="CHEBI:30413"/>
    </cofactor>
    <text evidence="1">Binds 1 heme group per subunit.</text>
</comment>
<dbReference type="KEGG" id="samy:DB32_000632"/>
<dbReference type="PANTHER" id="PTHR10138">
    <property type="entry name" value="TRYPTOPHAN 2,3-DIOXYGENASE"/>
    <property type="match status" value="1"/>
</dbReference>
<evidence type="ECO:0000313" key="2">
    <source>
        <dbReference type="EMBL" id="AKF03483.1"/>
    </source>
</evidence>